<dbReference type="CDD" id="cd07035">
    <property type="entry name" value="TPP_PYR_POX_like"/>
    <property type="match status" value="1"/>
</dbReference>
<gene>
    <name evidence="7" type="ORF">EAH89_05475</name>
</gene>
<dbReference type="CDD" id="cd00568">
    <property type="entry name" value="TPP_enzymes"/>
    <property type="match status" value="1"/>
</dbReference>
<dbReference type="InterPro" id="IPR029061">
    <property type="entry name" value="THDP-binding"/>
</dbReference>
<dbReference type="OrthoDB" id="4494979at2"/>
<feature type="domain" description="Thiamine pyrophosphate enzyme TPP-binding" evidence="5">
    <location>
        <begin position="400"/>
        <end position="536"/>
    </location>
</feature>
<evidence type="ECO:0000313" key="7">
    <source>
        <dbReference type="EMBL" id="TPG59685.1"/>
    </source>
</evidence>
<dbReference type="GO" id="GO:0000287">
    <property type="term" value="F:magnesium ion binding"/>
    <property type="evidence" value="ECO:0007669"/>
    <property type="project" value="InterPro"/>
</dbReference>
<evidence type="ECO:0000256" key="3">
    <source>
        <dbReference type="RuleBase" id="RU362132"/>
    </source>
</evidence>
<comment type="similarity">
    <text evidence="1 3">Belongs to the TPP enzyme family.</text>
</comment>
<feature type="domain" description="Thiamine pyrophosphate enzyme central" evidence="4">
    <location>
        <begin position="204"/>
        <end position="333"/>
    </location>
</feature>
<dbReference type="Pfam" id="PF02775">
    <property type="entry name" value="TPP_enzyme_C"/>
    <property type="match status" value="1"/>
</dbReference>
<dbReference type="InterPro" id="IPR012000">
    <property type="entry name" value="Thiamin_PyroP_enz_cen_dom"/>
</dbReference>
<evidence type="ECO:0000256" key="2">
    <source>
        <dbReference type="ARBA" id="ARBA00023052"/>
    </source>
</evidence>
<dbReference type="SUPFAM" id="SSF52518">
    <property type="entry name" value="Thiamin diphosphate-binding fold (THDP-binding)"/>
    <property type="match status" value="2"/>
</dbReference>
<dbReference type="Gene3D" id="3.40.50.970">
    <property type="match status" value="2"/>
</dbReference>
<dbReference type="GO" id="GO:0030976">
    <property type="term" value="F:thiamine pyrophosphate binding"/>
    <property type="evidence" value="ECO:0007669"/>
    <property type="project" value="InterPro"/>
</dbReference>
<dbReference type="Pfam" id="PF02776">
    <property type="entry name" value="TPP_enzyme_N"/>
    <property type="match status" value="1"/>
</dbReference>
<dbReference type="GO" id="GO:0003984">
    <property type="term" value="F:acetolactate synthase activity"/>
    <property type="evidence" value="ECO:0007669"/>
    <property type="project" value="TreeGrafter"/>
</dbReference>
<dbReference type="RefSeq" id="WP_140881782.1">
    <property type="nucleotide sequence ID" value="NZ_RCZP01000003.1"/>
</dbReference>
<organism evidence="7 8">
    <name type="scientific">Muricoccus nepalensis</name>
    <dbReference type="NCBI Taxonomy" id="1854500"/>
    <lineage>
        <taxon>Bacteria</taxon>
        <taxon>Pseudomonadati</taxon>
        <taxon>Pseudomonadota</taxon>
        <taxon>Alphaproteobacteria</taxon>
        <taxon>Acetobacterales</taxon>
        <taxon>Roseomonadaceae</taxon>
        <taxon>Muricoccus</taxon>
    </lineage>
</organism>
<dbReference type="InterPro" id="IPR029035">
    <property type="entry name" value="DHS-like_NAD/FAD-binding_dom"/>
</dbReference>
<dbReference type="NCBIfam" id="NF005470">
    <property type="entry name" value="PRK07064.1"/>
    <property type="match status" value="1"/>
</dbReference>
<dbReference type="Pfam" id="PF00205">
    <property type="entry name" value="TPP_enzyme_M"/>
    <property type="match status" value="1"/>
</dbReference>
<comment type="caution">
    <text evidence="7">The sequence shown here is derived from an EMBL/GenBank/DDBJ whole genome shotgun (WGS) entry which is preliminary data.</text>
</comment>
<name>A0A502GCL9_9PROT</name>
<dbReference type="EMBL" id="RCZP01000003">
    <property type="protein sequence ID" value="TPG59685.1"/>
    <property type="molecule type" value="Genomic_DNA"/>
</dbReference>
<dbReference type="Gene3D" id="3.40.50.1220">
    <property type="entry name" value="TPP-binding domain"/>
    <property type="match status" value="1"/>
</dbReference>
<dbReference type="SUPFAM" id="SSF52467">
    <property type="entry name" value="DHS-like NAD/FAD-binding domain"/>
    <property type="match status" value="1"/>
</dbReference>
<evidence type="ECO:0000259" key="4">
    <source>
        <dbReference type="Pfam" id="PF00205"/>
    </source>
</evidence>
<dbReference type="PANTHER" id="PTHR18968">
    <property type="entry name" value="THIAMINE PYROPHOSPHATE ENZYMES"/>
    <property type="match status" value="1"/>
</dbReference>
<keyword evidence="2 3" id="KW-0786">Thiamine pyrophosphate</keyword>
<reference evidence="7 8" key="1">
    <citation type="journal article" date="2019" name="Environ. Microbiol.">
        <title>Species interactions and distinct microbial communities in high Arctic permafrost affected cryosols are associated with the CH4 and CO2 gas fluxes.</title>
        <authorList>
            <person name="Altshuler I."/>
            <person name="Hamel J."/>
            <person name="Turney S."/>
            <person name="Magnuson E."/>
            <person name="Levesque R."/>
            <person name="Greer C."/>
            <person name="Whyte L.G."/>
        </authorList>
    </citation>
    <scope>NUCLEOTIDE SEQUENCE [LARGE SCALE GENOMIC DNA]</scope>
    <source>
        <strain evidence="7 8">S9.3B</strain>
    </source>
</reference>
<dbReference type="Proteomes" id="UP000317078">
    <property type="component" value="Unassembled WGS sequence"/>
</dbReference>
<dbReference type="GO" id="GO:0005948">
    <property type="term" value="C:acetolactate synthase complex"/>
    <property type="evidence" value="ECO:0007669"/>
    <property type="project" value="TreeGrafter"/>
</dbReference>
<keyword evidence="8" id="KW-1185">Reference proteome</keyword>
<dbReference type="GO" id="GO:0009099">
    <property type="term" value="P:L-valine biosynthetic process"/>
    <property type="evidence" value="ECO:0007669"/>
    <property type="project" value="TreeGrafter"/>
</dbReference>
<sequence length="560" mass="58157">MDHLPLAAPTTTEEPVGDLVARALADLGVTTAFGVISIHNMPILDAIARQGRIRFVPARGEAGAMNMADAFARVSRGLGVVITSTGTGAGNAAGSQVEALTAGTPLLHITTTIDRAFMDRDRAAIHDVPRQPEMLKAISKAYFRVWEPSGAVDTLLAAARAALTAPTGPVSIEFPVDLQRAKVPGRARPARLHVAPQPPDPAQLDALAEAILRAERPMLWLGGGARGASEAATALVNRGVAAVTSTQGRAVVPEDHPWSLGAFNMTPAAQALYDRADLMVVLGSRLRGNETRNNAMPLPRPLVQVDAEPSQAGRNYPVDMFIAGDARLALEGLLARLPTSLATDAAFLHDVAIARAQSEGALRSALGPYQVVADALLARVPAGRHPFVRDVTLSNSTFGNRYVHLAAPHLGVHALGGGIGQGIAMAIGAAMAGEAKTIALVGDGGAMLMIGELATAADTGADAVFILMNDGGYGVIRNIQDAQYGGRRHYADLLTPDFGTLCRSLRLPHEKVSDIGAFEAALDRALAQEGPCVLEVDMAAIGPFAESFAGPPAGAAGSVR</sequence>
<dbReference type="PANTHER" id="PTHR18968:SF13">
    <property type="entry name" value="ACETOLACTATE SYNTHASE CATALYTIC SUBUNIT, MITOCHONDRIAL"/>
    <property type="match status" value="1"/>
</dbReference>
<evidence type="ECO:0000259" key="6">
    <source>
        <dbReference type="Pfam" id="PF02776"/>
    </source>
</evidence>
<dbReference type="InterPro" id="IPR045229">
    <property type="entry name" value="TPP_enz"/>
</dbReference>
<evidence type="ECO:0000256" key="1">
    <source>
        <dbReference type="ARBA" id="ARBA00007812"/>
    </source>
</evidence>
<dbReference type="GO" id="GO:0050660">
    <property type="term" value="F:flavin adenine dinucleotide binding"/>
    <property type="evidence" value="ECO:0007669"/>
    <property type="project" value="TreeGrafter"/>
</dbReference>
<feature type="domain" description="Thiamine pyrophosphate enzyme N-terminal TPP-binding" evidence="6">
    <location>
        <begin position="16"/>
        <end position="119"/>
    </location>
</feature>
<dbReference type="InterPro" id="IPR011766">
    <property type="entry name" value="TPP_enzyme_TPP-bd"/>
</dbReference>
<proteinExistence type="inferred from homology"/>
<protein>
    <submittedName>
        <fullName evidence="7">Thiamine pyrophosphate-binding protein</fullName>
    </submittedName>
</protein>
<dbReference type="GO" id="GO:0009097">
    <property type="term" value="P:isoleucine biosynthetic process"/>
    <property type="evidence" value="ECO:0007669"/>
    <property type="project" value="TreeGrafter"/>
</dbReference>
<evidence type="ECO:0000259" key="5">
    <source>
        <dbReference type="Pfam" id="PF02775"/>
    </source>
</evidence>
<dbReference type="AlphaFoldDB" id="A0A502GCL9"/>
<dbReference type="InterPro" id="IPR012001">
    <property type="entry name" value="Thiamin_PyroP_enz_TPP-bd_dom"/>
</dbReference>
<accession>A0A502GCL9</accession>
<evidence type="ECO:0000313" key="8">
    <source>
        <dbReference type="Proteomes" id="UP000317078"/>
    </source>
</evidence>